<sequence length="166" mass="17335">MSPPSGDSGSPPQGEAPFAVLLDIDGVLCSTNTLLGPTVIDALRLLREPVSGSHAAQSPYGMVPHLFLSNSMAREAKKSKVLTGLTKFDVKTEEIVLASSPFVRVAAQFEGKPVLVIGARATAVPMANSLGLNAVFLEDVCAAYPQSVPNITRGGGGERERECVCV</sequence>
<dbReference type="EMBL" id="BDIP01001061">
    <property type="protein sequence ID" value="GIQ83467.1"/>
    <property type="molecule type" value="Genomic_DNA"/>
</dbReference>
<keyword evidence="1" id="KW-0378">Hydrolase</keyword>
<evidence type="ECO:0000313" key="1">
    <source>
        <dbReference type="EMBL" id="GIQ83467.1"/>
    </source>
</evidence>
<proteinExistence type="predicted"/>
<dbReference type="AlphaFoldDB" id="A0A9K3CVZ0"/>
<dbReference type="GO" id="GO:0016787">
    <property type="term" value="F:hydrolase activity"/>
    <property type="evidence" value="ECO:0007669"/>
    <property type="project" value="UniProtKB-KW"/>
</dbReference>
<dbReference type="SUPFAM" id="SSF56784">
    <property type="entry name" value="HAD-like"/>
    <property type="match status" value="1"/>
</dbReference>
<dbReference type="Proteomes" id="UP000265618">
    <property type="component" value="Unassembled WGS sequence"/>
</dbReference>
<reference evidence="1 2" key="1">
    <citation type="journal article" date="2018" name="PLoS ONE">
        <title>The draft genome of Kipferlia bialata reveals reductive genome evolution in fornicate parasites.</title>
        <authorList>
            <person name="Tanifuji G."/>
            <person name="Takabayashi S."/>
            <person name="Kume K."/>
            <person name="Takagi M."/>
            <person name="Nakayama T."/>
            <person name="Kamikawa R."/>
            <person name="Inagaki Y."/>
            <person name="Hashimoto T."/>
        </authorList>
    </citation>
    <scope>NUCLEOTIDE SEQUENCE [LARGE SCALE GENOMIC DNA]</scope>
    <source>
        <strain evidence="1">NY0173</strain>
    </source>
</reference>
<dbReference type="Gene3D" id="3.40.50.1000">
    <property type="entry name" value="HAD superfamily/HAD-like"/>
    <property type="match status" value="1"/>
</dbReference>
<comment type="caution">
    <text evidence="1">The sequence shown here is derived from an EMBL/GenBank/DDBJ whole genome shotgun (WGS) entry which is preliminary data.</text>
</comment>
<dbReference type="Pfam" id="PF13344">
    <property type="entry name" value="Hydrolase_6"/>
    <property type="match status" value="1"/>
</dbReference>
<keyword evidence="2" id="KW-1185">Reference proteome</keyword>
<organism evidence="1 2">
    <name type="scientific">Kipferlia bialata</name>
    <dbReference type="NCBI Taxonomy" id="797122"/>
    <lineage>
        <taxon>Eukaryota</taxon>
        <taxon>Metamonada</taxon>
        <taxon>Carpediemonas-like organisms</taxon>
        <taxon>Kipferlia</taxon>
    </lineage>
</organism>
<gene>
    <name evidence="1" type="ORF">KIPB_004795</name>
</gene>
<protein>
    <submittedName>
        <fullName evidence="1">HAD-superfamily hydrolase, subfamily IIA</fullName>
    </submittedName>
</protein>
<dbReference type="InterPro" id="IPR023214">
    <property type="entry name" value="HAD_sf"/>
</dbReference>
<evidence type="ECO:0000313" key="2">
    <source>
        <dbReference type="Proteomes" id="UP000265618"/>
    </source>
</evidence>
<dbReference type="InterPro" id="IPR006357">
    <property type="entry name" value="HAD-SF_hydro_IIA"/>
</dbReference>
<name>A0A9K3CVZ0_9EUKA</name>
<dbReference type="InterPro" id="IPR036412">
    <property type="entry name" value="HAD-like_sf"/>
</dbReference>
<accession>A0A9K3CVZ0</accession>